<feature type="region of interest" description="Disordered" evidence="1">
    <location>
        <begin position="71"/>
        <end position="93"/>
    </location>
</feature>
<protein>
    <submittedName>
        <fullName evidence="2">Uncharacterized protein</fullName>
    </submittedName>
</protein>
<dbReference type="Proteomes" id="UP000000763">
    <property type="component" value="Chromosome 6"/>
</dbReference>
<evidence type="ECO:0000313" key="3">
    <source>
        <dbReference type="Proteomes" id="UP000000763"/>
    </source>
</evidence>
<evidence type="ECO:0000313" key="2">
    <source>
        <dbReference type="EMBL" id="BAD68548.1"/>
    </source>
</evidence>
<dbReference type="AlphaFoldDB" id="Q5VPS7"/>
<reference evidence="3" key="1">
    <citation type="journal article" date="2005" name="Nature">
        <title>The map-based sequence of the rice genome.</title>
        <authorList>
            <consortium name="International rice genome sequencing project (IRGSP)"/>
            <person name="Matsumoto T."/>
            <person name="Wu J."/>
            <person name="Kanamori H."/>
            <person name="Katayose Y."/>
            <person name="Fujisawa M."/>
            <person name="Namiki N."/>
            <person name="Mizuno H."/>
            <person name="Yamamoto K."/>
            <person name="Antonio B.A."/>
            <person name="Baba T."/>
            <person name="Sakata K."/>
            <person name="Nagamura Y."/>
            <person name="Aoki H."/>
            <person name="Arikawa K."/>
            <person name="Arita K."/>
            <person name="Bito T."/>
            <person name="Chiden Y."/>
            <person name="Fujitsuka N."/>
            <person name="Fukunaka R."/>
            <person name="Hamada M."/>
            <person name="Harada C."/>
            <person name="Hayashi A."/>
            <person name="Hijishita S."/>
            <person name="Honda M."/>
            <person name="Hosokawa S."/>
            <person name="Ichikawa Y."/>
            <person name="Idonuma A."/>
            <person name="Iijima M."/>
            <person name="Ikeda M."/>
            <person name="Ikeno M."/>
            <person name="Ito K."/>
            <person name="Ito S."/>
            <person name="Ito T."/>
            <person name="Ito Y."/>
            <person name="Ito Y."/>
            <person name="Iwabuchi A."/>
            <person name="Kamiya K."/>
            <person name="Karasawa W."/>
            <person name="Kurita K."/>
            <person name="Katagiri S."/>
            <person name="Kikuta A."/>
            <person name="Kobayashi H."/>
            <person name="Kobayashi N."/>
            <person name="Machita K."/>
            <person name="Maehara T."/>
            <person name="Masukawa M."/>
            <person name="Mizubayashi T."/>
            <person name="Mukai Y."/>
            <person name="Nagasaki H."/>
            <person name="Nagata Y."/>
            <person name="Naito S."/>
            <person name="Nakashima M."/>
            <person name="Nakama Y."/>
            <person name="Nakamichi Y."/>
            <person name="Nakamura M."/>
            <person name="Meguro A."/>
            <person name="Negishi M."/>
            <person name="Ohta I."/>
            <person name="Ohta T."/>
            <person name="Okamoto M."/>
            <person name="Ono N."/>
            <person name="Saji S."/>
            <person name="Sakaguchi M."/>
            <person name="Sakai K."/>
            <person name="Shibata M."/>
            <person name="Shimokawa T."/>
            <person name="Song J."/>
            <person name="Takazaki Y."/>
            <person name="Terasawa K."/>
            <person name="Tsugane M."/>
            <person name="Tsuji K."/>
            <person name="Ueda S."/>
            <person name="Waki K."/>
            <person name="Yamagata H."/>
            <person name="Yamamoto M."/>
            <person name="Yamamoto S."/>
            <person name="Yamane H."/>
            <person name="Yoshiki S."/>
            <person name="Yoshihara R."/>
            <person name="Yukawa K."/>
            <person name="Zhong H."/>
            <person name="Yano M."/>
            <person name="Yuan Q."/>
            <person name="Ouyang S."/>
            <person name="Liu J."/>
            <person name="Jones K.M."/>
            <person name="Gansberger K."/>
            <person name="Moffat K."/>
            <person name="Hill J."/>
            <person name="Bera J."/>
            <person name="Fadrosh D."/>
            <person name="Jin S."/>
            <person name="Johri S."/>
            <person name="Kim M."/>
            <person name="Overton L."/>
            <person name="Reardon M."/>
            <person name="Tsitrin T."/>
            <person name="Vuong H."/>
            <person name="Weaver B."/>
            <person name="Ciecko A."/>
            <person name="Tallon L."/>
            <person name="Jackson J."/>
            <person name="Pai G."/>
            <person name="Aken S.V."/>
            <person name="Utterback T."/>
            <person name="Reidmuller S."/>
            <person name="Feldblyum T."/>
            <person name="Hsiao J."/>
            <person name="Zismann V."/>
            <person name="Iobst S."/>
            <person name="de Vazeille A.R."/>
            <person name="Buell C.R."/>
            <person name="Ying K."/>
            <person name="Li Y."/>
            <person name="Lu T."/>
            <person name="Huang Y."/>
            <person name="Zhao Q."/>
            <person name="Feng Q."/>
            <person name="Zhang L."/>
            <person name="Zhu J."/>
            <person name="Weng Q."/>
            <person name="Mu J."/>
            <person name="Lu Y."/>
            <person name="Fan D."/>
            <person name="Liu Y."/>
            <person name="Guan J."/>
            <person name="Zhang Y."/>
            <person name="Yu S."/>
            <person name="Liu X."/>
            <person name="Zhang Y."/>
            <person name="Hong G."/>
            <person name="Han B."/>
            <person name="Choisne N."/>
            <person name="Demange N."/>
            <person name="Orjeda G."/>
            <person name="Samain S."/>
            <person name="Cattolico L."/>
            <person name="Pelletier E."/>
            <person name="Couloux A."/>
            <person name="Segurens B."/>
            <person name="Wincker P."/>
            <person name="D'Hont A."/>
            <person name="Scarpelli C."/>
            <person name="Weissenbach J."/>
            <person name="Salanoubat M."/>
            <person name="Quetier F."/>
            <person name="Yu Y."/>
            <person name="Kim H.R."/>
            <person name="Rambo T."/>
            <person name="Currie J."/>
            <person name="Collura K."/>
            <person name="Luo M."/>
            <person name="Yang T."/>
            <person name="Ammiraju J.S.S."/>
            <person name="Engler F."/>
            <person name="Soderlund C."/>
            <person name="Wing R.A."/>
            <person name="Palmer L.E."/>
            <person name="de la Bastide M."/>
            <person name="Spiegel L."/>
            <person name="Nascimento L."/>
            <person name="Zutavern T."/>
            <person name="O'Shaughnessy A."/>
            <person name="Dike S."/>
            <person name="Dedhia N."/>
            <person name="Preston R."/>
            <person name="Balija V."/>
            <person name="McCombie W.R."/>
            <person name="Chow T."/>
            <person name="Chen H."/>
            <person name="Chung M."/>
            <person name="Chen C."/>
            <person name="Shaw J."/>
            <person name="Wu H."/>
            <person name="Hsiao K."/>
            <person name="Chao Y."/>
            <person name="Chu M."/>
            <person name="Cheng C."/>
            <person name="Hour A."/>
            <person name="Lee P."/>
            <person name="Lin S."/>
            <person name="Lin Y."/>
            <person name="Liou J."/>
            <person name="Liu S."/>
            <person name="Hsing Y."/>
            <person name="Raghuvanshi S."/>
            <person name="Mohanty A."/>
            <person name="Bharti A.K."/>
            <person name="Gaur A."/>
            <person name="Gupta V."/>
            <person name="Kumar D."/>
            <person name="Ravi V."/>
            <person name="Vij S."/>
            <person name="Kapur A."/>
            <person name="Khurana P."/>
            <person name="Khurana P."/>
            <person name="Khurana J.P."/>
            <person name="Tyagi A.K."/>
            <person name="Gaikwad K."/>
            <person name="Singh A."/>
            <person name="Dalal V."/>
            <person name="Srivastava S."/>
            <person name="Dixit A."/>
            <person name="Pal A.K."/>
            <person name="Ghazi I.A."/>
            <person name="Yadav M."/>
            <person name="Pandit A."/>
            <person name="Bhargava A."/>
            <person name="Sureshbabu K."/>
            <person name="Batra K."/>
            <person name="Sharma T.R."/>
            <person name="Mohapatra T."/>
            <person name="Singh N.K."/>
            <person name="Messing J."/>
            <person name="Nelson A.B."/>
            <person name="Fuks G."/>
            <person name="Kavchok S."/>
            <person name="Keizer G."/>
            <person name="Linton E."/>
            <person name="Llaca V."/>
            <person name="Song R."/>
            <person name="Tanyolac B."/>
            <person name="Young S."/>
            <person name="Ho-Il K."/>
            <person name="Hahn J.H."/>
            <person name="Sangsakoo G."/>
            <person name="Vanavichit A."/>
            <person name="de Mattos Luiz.A.T."/>
            <person name="Zimmer P.D."/>
            <person name="Malone G."/>
            <person name="Dellagostin O."/>
            <person name="de Oliveira A.C."/>
            <person name="Bevan M."/>
            <person name="Bancroft I."/>
            <person name="Minx P."/>
            <person name="Cordum H."/>
            <person name="Wilson R."/>
            <person name="Cheng Z."/>
            <person name="Jin W."/>
            <person name="Jiang J."/>
            <person name="Leong S.A."/>
            <person name="Iwama H."/>
            <person name="Gojobori T."/>
            <person name="Itoh T."/>
            <person name="Niimura Y."/>
            <person name="Fujii Y."/>
            <person name="Habara T."/>
            <person name="Sakai H."/>
            <person name="Sato Y."/>
            <person name="Wilson G."/>
            <person name="Kumar K."/>
            <person name="McCouch S."/>
            <person name="Juretic N."/>
            <person name="Hoen D."/>
            <person name="Wright S."/>
            <person name="Bruskiewich R."/>
            <person name="Bureau T."/>
            <person name="Miyao A."/>
            <person name="Hirochika H."/>
            <person name="Nishikawa T."/>
            <person name="Kadowaki K."/>
            <person name="Sugiura M."/>
            <person name="Burr B."/>
            <person name="Sasaki T."/>
        </authorList>
    </citation>
    <scope>NUCLEOTIDE SEQUENCE [LARGE SCALE GENOMIC DNA]</scope>
    <source>
        <strain evidence="3">cv. Nipponbare</strain>
    </source>
</reference>
<sequence length="163" mass="18089">MAHIQICICVIVINRLCYNAIVQMGFARIPLSTRVVLFSLCGSNANRSSERENGHRRRWRRPTHEAAAAAALKPSAASLPAPPPDSRARCRPTAAFPPYAPPHSFPNRAGAAASPRPASIPLGRLLNSRWRRRILSPSRIIIIPQPSSDFFERSTLRIIIIRL</sequence>
<accession>Q5VPS7</accession>
<proteinExistence type="predicted"/>
<name>Q5VPS7_ORYSJ</name>
<reference evidence="3" key="2">
    <citation type="journal article" date="2008" name="Nucleic Acids Res.">
        <title>The rice annotation project database (RAP-DB): 2008 update.</title>
        <authorList>
            <consortium name="The rice annotation project (RAP)"/>
        </authorList>
    </citation>
    <scope>GENOME REANNOTATION</scope>
    <source>
        <strain evidence="3">cv. Nipponbare</strain>
    </source>
</reference>
<organism evidence="2 3">
    <name type="scientific">Oryza sativa subsp. japonica</name>
    <name type="common">Rice</name>
    <dbReference type="NCBI Taxonomy" id="39947"/>
    <lineage>
        <taxon>Eukaryota</taxon>
        <taxon>Viridiplantae</taxon>
        <taxon>Streptophyta</taxon>
        <taxon>Embryophyta</taxon>
        <taxon>Tracheophyta</taxon>
        <taxon>Spermatophyta</taxon>
        <taxon>Magnoliopsida</taxon>
        <taxon>Liliopsida</taxon>
        <taxon>Poales</taxon>
        <taxon>Poaceae</taxon>
        <taxon>BOP clade</taxon>
        <taxon>Oryzoideae</taxon>
        <taxon>Oryzeae</taxon>
        <taxon>Oryzinae</taxon>
        <taxon>Oryza</taxon>
        <taxon>Oryza sativa</taxon>
    </lineage>
</organism>
<dbReference type="EMBL" id="AP003564">
    <property type="protein sequence ID" value="BAD68548.1"/>
    <property type="molecule type" value="Genomic_DNA"/>
</dbReference>
<gene>
    <name evidence="2" type="primary">OSJNBa0062J13.12</name>
</gene>
<evidence type="ECO:0000256" key="1">
    <source>
        <dbReference type="SAM" id="MobiDB-lite"/>
    </source>
</evidence>